<dbReference type="Proteomes" id="UP000308600">
    <property type="component" value="Unassembled WGS sequence"/>
</dbReference>
<protein>
    <submittedName>
        <fullName evidence="1">Uncharacterized protein</fullName>
    </submittedName>
</protein>
<gene>
    <name evidence="1" type="ORF">BDN72DRAFT_866372</name>
</gene>
<feature type="non-terminal residue" evidence="1">
    <location>
        <position position="1"/>
    </location>
</feature>
<reference evidence="1 2" key="1">
    <citation type="journal article" date="2019" name="Nat. Ecol. Evol.">
        <title>Megaphylogeny resolves global patterns of mushroom evolution.</title>
        <authorList>
            <person name="Varga T."/>
            <person name="Krizsan K."/>
            <person name="Foldi C."/>
            <person name="Dima B."/>
            <person name="Sanchez-Garcia M."/>
            <person name="Sanchez-Ramirez S."/>
            <person name="Szollosi G.J."/>
            <person name="Szarkandi J.G."/>
            <person name="Papp V."/>
            <person name="Albert L."/>
            <person name="Andreopoulos W."/>
            <person name="Angelini C."/>
            <person name="Antonin V."/>
            <person name="Barry K.W."/>
            <person name="Bougher N.L."/>
            <person name="Buchanan P."/>
            <person name="Buyck B."/>
            <person name="Bense V."/>
            <person name="Catcheside P."/>
            <person name="Chovatia M."/>
            <person name="Cooper J."/>
            <person name="Damon W."/>
            <person name="Desjardin D."/>
            <person name="Finy P."/>
            <person name="Geml J."/>
            <person name="Haridas S."/>
            <person name="Hughes K."/>
            <person name="Justo A."/>
            <person name="Karasinski D."/>
            <person name="Kautmanova I."/>
            <person name="Kiss B."/>
            <person name="Kocsube S."/>
            <person name="Kotiranta H."/>
            <person name="LaButti K.M."/>
            <person name="Lechner B.E."/>
            <person name="Liimatainen K."/>
            <person name="Lipzen A."/>
            <person name="Lukacs Z."/>
            <person name="Mihaltcheva S."/>
            <person name="Morgado L.N."/>
            <person name="Niskanen T."/>
            <person name="Noordeloos M.E."/>
            <person name="Ohm R.A."/>
            <person name="Ortiz-Santana B."/>
            <person name="Ovrebo C."/>
            <person name="Racz N."/>
            <person name="Riley R."/>
            <person name="Savchenko A."/>
            <person name="Shiryaev A."/>
            <person name="Soop K."/>
            <person name="Spirin V."/>
            <person name="Szebenyi C."/>
            <person name="Tomsovsky M."/>
            <person name="Tulloss R.E."/>
            <person name="Uehling J."/>
            <person name="Grigoriev I.V."/>
            <person name="Vagvolgyi C."/>
            <person name="Papp T."/>
            <person name="Martin F.M."/>
            <person name="Miettinen O."/>
            <person name="Hibbett D.S."/>
            <person name="Nagy L.G."/>
        </authorList>
    </citation>
    <scope>NUCLEOTIDE SEQUENCE [LARGE SCALE GENOMIC DNA]</scope>
    <source>
        <strain evidence="1 2">NL-1719</strain>
    </source>
</reference>
<proteinExistence type="predicted"/>
<dbReference type="EMBL" id="ML209860">
    <property type="protein sequence ID" value="TFK57919.1"/>
    <property type="molecule type" value="Genomic_DNA"/>
</dbReference>
<evidence type="ECO:0000313" key="1">
    <source>
        <dbReference type="EMBL" id="TFK57919.1"/>
    </source>
</evidence>
<organism evidence="1 2">
    <name type="scientific">Pluteus cervinus</name>
    <dbReference type="NCBI Taxonomy" id="181527"/>
    <lineage>
        <taxon>Eukaryota</taxon>
        <taxon>Fungi</taxon>
        <taxon>Dikarya</taxon>
        <taxon>Basidiomycota</taxon>
        <taxon>Agaricomycotina</taxon>
        <taxon>Agaricomycetes</taxon>
        <taxon>Agaricomycetidae</taxon>
        <taxon>Agaricales</taxon>
        <taxon>Pluteineae</taxon>
        <taxon>Pluteaceae</taxon>
        <taxon>Pluteus</taxon>
    </lineage>
</organism>
<accession>A0ACD2ZX89</accession>
<keyword evidence="2" id="KW-1185">Reference proteome</keyword>
<sequence length="287" mass="33362">DSTGFQLEYSGHHKVLASETTDVLTLPVSATHRVYWMSELFEQIVGYRSINVVLPLTGITQLNLHTGCDHDFPDKVRSIARGFRDKSQTMERGGFRHIRYLRIKHITPFDPDPDSEDSEDLEEGEEAEDQRNEVSNEVSEVVESRHNFEDDNNGEDNIGEDDDDDDDDEVPDPWTHESWLPMLKGFPYLRVFFLNTPLLLTAVRDEITFVKHWMEPLQKIQRVYLFHGYDDKASRWRRVKIRSRPISTENSIPSVLRVDDDKFGPDEDIETGFSLDPEDKEHDDPAW</sequence>
<name>A0ACD2ZX89_9AGAR</name>
<evidence type="ECO:0000313" key="2">
    <source>
        <dbReference type="Proteomes" id="UP000308600"/>
    </source>
</evidence>